<dbReference type="Proteomes" id="UP000887159">
    <property type="component" value="Unassembled WGS sequence"/>
</dbReference>
<name>A0A8X6RHT3_TRICX</name>
<evidence type="ECO:0000313" key="1">
    <source>
        <dbReference type="EMBL" id="GFX89682.1"/>
    </source>
</evidence>
<reference evidence="1" key="1">
    <citation type="submission" date="2020-08" db="EMBL/GenBank/DDBJ databases">
        <title>Multicomponent nature underlies the extraordinary mechanical properties of spider dragline silk.</title>
        <authorList>
            <person name="Kono N."/>
            <person name="Nakamura H."/>
            <person name="Mori M."/>
            <person name="Yoshida Y."/>
            <person name="Ohtoshi R."/>
            <person name="Malay A.D."/>
            <person name="Moran D.A.P."/>
            <person name="Tomita M."/>
            <person name="Numata K."/>
            <person name="Arakawa K."/>
        </authorList>
    </citation>
    <scope>NUCLEOTIDE SEQUENCE</scope>
</reference>
<accession>A0A8X6RHT3</accession>
<dbReference type="AlphaFoldDB" id="A0A8X6RHT3"/>
<sequence length="101" mass="11446">MYAIYIQRLNGEKHSNERLTVLLAVDMNGSEKISPLALIKINKAWRAVTPLRILNCFKKSGLVDVHDTLMEWNTGLTLWEALLVQDLMSDDYSQVDADIAV</sequence>
<proteinExistence type="predicted"/>
<dbReference type="EMBL" id="BMAU01021076">
    <property type="protein sequence ID" value="GFX89682.1"/>
    <property type="molecule type" value="Genomic_DNA"/>
</dbReference>
<protein>
    <recommendedName>
        <fullName evidence="3">DDE-1 domain-containing protein</fullName>
    </recommendedName>
</protein>
<evidence type="ECO:0000313" key="2">
    <source>
        <dbReference type="Proteomes" id="UP000887159"/>
    </source>
</evidence>
<comment type="caution">
    <text evidence="1">The sequence shown here is derived from an EMBL/GenBank/DDBJ whole genome shotgun (WGS) entry which is preliminary data.</text>
</comment>
<keyword evidence="2" id="KW-1185">Reference proteome</keyword>
<gene>
    <name evidence="1" type="ORF">TNCV_3711141</name>
</gene>
<evidence type="ECO:0008006" key="3">
    <source>
        <dbReference type="Google" id="ProtNLM"/>
    </source>
</evidence>
<organism evidence="1 2">
    <name type="scientific">Trichonephila clavipes</name>
    <name type="common">Golden silk orbweaver</name>
    <name type="synonym">Nephila clavipes</name>
    <dbReference type="NCBI Taxonomy" id="2585209"/>
    <lineage>
        <taxon>Eukaryota</taxon>
        <taxon>Metazoa</taxon>
        <taxon>Ecdysozoa</taxon>
        <taxon>Arthropoda</taxon>
        <taxon>Chelicerata</taxon>
        <taxon>Arachnida</taxon>
        <taxon>Araneae</taxon>
        <taxon>Araneomorphae</taxon>
        <taxon>Entelegynae</taxon>
        <taxon>Araneoidea</taxon>
        <taxon>Nephilidae</taxon>
        <taxon>Trichonephila</taxon>
    </lineage>
</organism>